<name>A0A5B9W9T5_9BACT</name>
<protein>
    <submittedName>
        <fullName evidence="8">Sodium/glucose cotransporter</fullName>
    </submittedName>
</protein>
<organism evidence="8 9">
    <name type="scientific">Aquisphaera giovannonii</name>
    <dbReference type="NCBI Taxonomy" id="406548"/>
    <lineage>
        <taxon>Bacteria</taxon>
        <taxon>Pseudomonadati</taxon>
        <taxon>Planctomycetota</taxon>
        <taxon>Planctomycetia</taxon>
        <taxon>Isosphaerales</taxon>
        <taxon>Isosphaeraceae</taxon>
        <taxon>Aquisphaera</taxon>
    </lineage>
</organism>
<proteinExistence type="inferred from homology"/>
<gene>
    <name evidence="8" type="primary">sglT_3</name>
    <name evidence="8" type="ORF">OJF2_58760</name>
</gene>
<dbReference type="AlphaFoldDB" id="A0A5B9W9T5"/>
<keyword evidence="3 7" id="KW-0812">Transmembrane</keyword>
<feature type="transmembrane region" description="Helical" evidence="7">
    <location>
        <begin position="683"/>
        <end position="700"/>
    </location>
</feature>
<dbReference type="PROSITE" id="PS50283">
    <property type="entry name" value="NA_SOLUT_SYMP_3"/>
    <property type="match status" value="1"/>
</dbReference>
<feature type="transmembrane region" description="Helical" evidence="7">
    <location>
        <begin position="470"/>
        <end position="490"/>
    </location>
</feature>
<evidence type="ECO:0000256" key="3">
    <source>
        <dbReference type="ARBA" id="ARBA00022692"/>
    </source>
</evidence>
<feature type="transmembrane region" description="Helical" evidence="7">
    <location>
        <begin position="443"/>
        <end position="464"/>
    </location>
</feature>
<evidence type="ECO:0000256" key="1">
    <source>
        <dbReference type="ARBA" id="ARBA00004141"/>
    </source>
</evidence>
<feature type="transmembrane region" description="Helical" evidence="7">
    <location>
        <begin position="92"/>
        <end position="114"/>
    </location>
</feature>
<feature type="transmembrane region" description="Helical" evidence="7">
    <location>
        <begin position="59"/>
        <end position="80"/>
    </location>
</feature>
<dbReference type="GO" id="GO:0005886">
    <property type="term" value="C:plasma membrane"/>
    <property type="evidence" value="ECO:0007669"/>
    <property type="project" value="TreeGrafter"/>
</dbReference>
<evidence type="ECO:0000256" key="4">
    <source>
        <dbReference type="ARBA" id="ARBA00022989"/>
    </source>
</evidence>
<evidence type="ECO:0000256" key="7">
    <source>
        <dbReference type="SAM" id="Phobius"/>
    </source>
</evidence>
<evidence type="ECO:0000256" key="2">
    <source>
        <dbReference type="ARBA" id="ARBA00006434"/>
    </source>
</evidence>
<feature type="transmembrane region" description="Helical" evidence="7">
    <location>
        <begin position="629"/>
        <end position="651"/>
    </location>
</feature>
<dbReference type="KEGG" id="agv:OJF2_58760"/>
<reference evidence="8 9" key="1">
    <citation type="submission" date="2019-08" db="EMBL/GenBank/DDBJ databases">
        <title>Deep-cultivation of Planctomycetes and their phenomic and genomic characterization uncovers novel biology.</title>
        <authorList>
            <person name="Wiegand S."/>
            <person name="Jogler M."/>
            <person name="Boedeker C."/>
            <person name="Pinto D."/>
            <person name="Vollmers J."/>
            <person name="Rivas-Marin E."/>
            <person name="Kohn T."/>
            <person name="Peeters S.H."/>
            <person name="Heuer A."/>
            <person name="Rast P."/>
            <person name="Oberbeckmann S."/>
            <person name="Bunk B."/>
            <person name="Jeske O."/>
            <person name="Meyerdierks A."/>
            <person name="Storesund J.E."/>
            <person name="Kallscheuer N."/>
            <person name="Luecker S."/>
            <person name="Lage O.M."/>
            <person name="Pohl T."/>
            <person name="Merkel B.J."/>
            <person name="Hornburger P."/>
            <person name="Mueller R.-W."/>
            <person name="Bruemmer F."/>
            <person name="Labrenz M."/>
            <person name="Spormann A.M."/>
            <person name="Op den Camp H."/>
            <person name="Overmann J."/>
            <person name="Amann R."/>
            <person name="Jetten M.S.M."/>
            <person name="Mascher T."/>
            <person name="Medema M.H."/>
            <person name="Devos D.P."/>
            <person name="Kaster A.-K."/>
            <person name="Ovreas L."/>
            <person name="Rohde M."/>
            <person name="Galperin M.Y."/>
            <person name="Jogler C."/>
        </authorList>
    </citation>
    <scope>NUCLEOTIDE SEQUENCE [LARGE SCALE GENOMIC DNA]</scope>
    <source>
        <strain evidence="8 9">OJF2</strain>
    </source>
</reference>
<feature type="transmembrane region" description="Helical" evidence="7">
    <location>
        <begin position="414"/>
        <end position="436"/>
    </location>
</feature>
<feature type="transmembrane region" description="Helical" evidence="7">
    <location>
        <begin position="20"/>
        <end position="39"/>
    </location>
</feature>
<dbReference type="GO" id="GO:0005412">
    <property type="term" value="F:D-glucose:sodium symporter activity"/>
    <property type="evidence" value="ECO:0007669"/>
    <property type="project" value="TreeGrafter"/>
</dbReference>
<dbReference type="Gene3D" id="1.20.1730.10">
    <property type="entry name" value="Sodium/glucose cotransporter"/>
    <property type="match status" value="1"/>
</dbReference>
<dbReference type="PANTHER" id="PTHR11819">
    <property type="entry name" value="SOLUTE CARRIER FAMILY 5"/>
    <property type="match status" value="1"/>
</dbReference>
<dbReference type="InterPro" id="IPR038377">
    <property type="entry name" value="Na/Glc_symporter_sf"/>
</dbReference>
<evidence type="ECO:0000256" key="5">
    <source>
        <dbReference type="ARBA" id="ARBA00023136"/>
    </source>
</evidence>
<feature type="transmembrane region" description="Helical" evidence="7">
    <location>
        <begin position="257"/>
        <end position="277"/>
    </location>
</feature>
<feature type="transmembrane region" description="Helical" evidence="7">
    <location>
        <begin position="366"/>
        <end position="394"/>
    </location>
</feature>
<keyword evidence="9" id="KW-1185">Reference proteome</keyword>
<feature type="transmembrane region" description="Helical" evidence="7">
    <location>
        <begin position="134"/>
        <end position="159"/>
    </location>
</feature>
<evidence type="ECO:0000313" key="8">
    <source>
        <dbReference type="EMBL" id="QEH37286.1"/>
    </source>
</evidence>
<evidence type="ECO:0000256" key="6">
    <source>
        <dbReference type="RuleBase" id="RU362091"/>
    </source>
</evidence>
<keyword evidence="4 7" id="KW-1133">Transmembrane helix</keyword>
<dbReference type="NCBIfam" id="TIGR00813">
    <property type="entry name" value="sss"/>
    <property type="match status" value="1"/>
</dbReference>
<dbReference type="Proteomes" id="UP000324233">
    <property type="component" value="Chromosome"/>
</dbReference>
<accession>A0A5B9W9T5</accession>
<keyword evidence="5 7" id="KW-0472">Membrane</keyword>
<comment type="subcellular location">
    <subcellularLocation>
        <location evidence="1">Membrane</location>
        <topology evidence="1">Multi-pass membrane protein</topology>
    </subcellularLocation>
</comment>
<evidence type="ECO:0000313" key="9">
    <source>
        <dbReference type="Proteomes" id="UP000324233"/>
    </source>
</evidence>
<dbReference type="InterPro" id="IPR001734">
    <property type="entry name" value="Na/solute_symporter"/>
</dbReference>
<dbReference type="EMBL" id="CP042997">
    <property type="protein sequence ID" value="QEH37286.1"/>
    <property type="molecule type" value="Genomic_DNA"/>
</dbReference>
<comment type="similarity">
    <text evidence="2 6">Belongs to the sodium:solute symporter (SSF) (TC 2.A.21) family.</text>
</comment>
<dbReference type="Pfam" id="PF00474">
    <property type="entry name" value="SSF"/>
    <property type="match status" value="1"/>
</dbReference>
<dbReference type="PANTHER" id="PTHR11819:SF195">
    <property type="entry name" value="SODIUM_GLUCOSE COTRANSPORTER 4"/>
    <property type="match status" value="1"/>
</dbReference>
<sequence length="701" mass="76351">MTTSLVIAAGEGPLIKIGPLDIVIIAIYFLVVLGIGVYLKKYVSTGEDFFMAGRKMTAWIAGLSFISANLSSLETMGWSAMAYQYGMLGAHAYLIGAIPAILFLAIVMMPFYYICKTHSVPGYLMLRYGTGASALAGISFALLTVLVSGASMFAMAKILHLLLGWNMTLSIWVSSLTVAVYVTLGGLISAVFNEVLQYFLIWFGSLLIPILGLIDAGGWNAMMRKIQENVPIIHPSVGNADFRSLWRNLGSFDSNPMGIDWFGMVFGLGLAVSFGYWCTDFLQVQRVIVAKDLRSAQNGTIIGAVLKMLVPLIVTIPGLLGLAVLLNSDGSPVVLVPESDPRANITHRTFNDVLPLLMGRYLGPGLLGLGVTAMIAGFMSGMAGNVSAFATVWTYDVYRPLINRKASDAHYLSMGRWCSLLGVLMSIGTAYALFYFSNILEFLQVLIFFFIVPLFGVVIMGMLWKRATPVAAFVAFLTAMIFSLGMWVFVHTFPAGFRPPPRAELAAGSVVRVETAKSGDAERITRVFVEKGAVRTTNIALTEERGERTIPPRVEAQGKEVAVGLLAPDIVVSGTERRDKFGVEAVPVVLSPDVKVDSTEVSQGFNPAEFNPDHVQYIARSRMAKPMAVNVYSAFWTLVVCVVVLLAVTPFTEPKPDEELRDLVMGLTSVPYEGPCPWYKHPYLWATLVAAALVTINVIFW</sequence>
<feature type="transmembrane region" description="Helical" evidence="7">
    <location>
        <begin position="198"/>
        <end position="219"/>
    </location>
</feature>
<feature type="transmembrane region" description="Helical" evidence="7">
    <location>
        <begin position="301"/>
        <end position="326"/>
    </location>
</feature>
<feature type="transmembrane region" description="Helical" evidence="7">
    <location>
        <begin position="171"/>
        <end position="192"/>
    </location>
</feature>
<dbReference type="RefSeq" id="WP_210420216.1">
    <property type="nucleotide sequence ID" value="NZ_CP042997.1"/>
</dbReference>